<reference evidence="2" key="2">
    <citation type="submission" date="2023-06" db="EMBL/GenBank/DDBJ databases">
        <authorList>
            <person name="Swenson N.G."/>
            <person name="Wegrzyn J.L."/>
            <person name="Mcevoy S.L."/>
        </authorList>
    </citation>
    <scope>NUCLEOTIDE SEQUENCE</scope>
    <source>
        <strain evidence="2">NS2018</strain>
        <tissue evidence="2">Leaf</tissue>
    </source>
</reference>
<keyword evidence="1" id="KW-1133">Transmembrane helix</keyword>
<dbReference type="EMBL" id="JAUESC010000386">
    <property type="protein sequence ID" value="KAK0576284.1"/>
    <property type="molecule type" value="Genomic_DNA"/>
</dbReference>
<organism evidence="2 3">
    <name type="scientific">Acer saccharum</name>
    <name type="common">Sugar maple</name>
    <dbReference type="NCBI Taxonomy" id="4024"/>
    <lineage>
        <taxon>Eukaryota</taxon>
        <taxon>Viridiplantae</taxon>
        <taxon>Streptophyta</taxon>
        <taxon>Embryophyta</taxon>
        <taxon>Tracheophyta</taxon>
        <taxon>Spermatophyta</taxon>
        <taxon>Magnoliopsida</taxon>
        <taxon>eudicotyledons</taxon>
        <taxon>Gunneridae</taxon>
        <taxon>Pentapetalae</taxon>
        <taxon>rosids</taxon>
        <taxon>malvids</taxon>
        <taxon>Sapindales</taxon>
        <taxon>Sapindaceae</taxon>
        <taxon>Hippocastanoideae</taxon>
        <taxon>Acereae</taxon>
        <taxon>Acer</taxon>
    </lineage>
</organism>
<evidence type="ECO:0000313" key="3">
    <source>
        <dbReference type="Proteomes" id="UP001168877"/>
    </source>
</evidence>
<reference evidence="2" key="1">
    <citation type="journal article" date="2022" name="Plant J.">
        <title>Strategies of tolerance reflected in two North American maple genomes.</title>
        <authorList>
            <person name="McEvoy S.L."/>
            <person name="Sezen U.U."/>
            <person name="Trouern-Trend A."/>
            <person name="McMahon S.M."/>
            <person name="Schaberg P.G."/>
            <person name="Yang J."/>
            <person name="Wegrzyn J.L."/>
            <person name="Swenson N.G."/>
        </authorList>
    </citation>
    <scope>NUCLEOTIDE SEQUENCE</scope>
    <source>
        <strain evidence="2">NS2018</strain>
    </source>
</reference>
<keyword evidence="3" id="KW-1185">Reference proteome</keyword>
<evidence type="ECO:0000313" key="2">
    <source>
        <dbReference type="EMBL" id="KAK0576284.1"/>
    </source>
</evidence>
<protein>
    <submittedName>
        <fullName evidence="2">Uncharacterized protein</fullName>
    </submittedName>
</protein>
<comment type="caution">
    <text evidence="2">The sequence shown here is derived from an EMBL/GenBank/DDBJ whole genome shotgun (WGS) entry which is preliminary data.</text>
</comment>
<dbReference type="Proteomes" id="UP001168877">
    <property type="component" value="Unassembled WGS sequence"/>
</dbReference>
<accession>A0AA39RPP5</accession>
<gene>
    <name evidence="2" type="ORF">LWI29_014924</name>
</gene>
<dbReference type="Gene3D" id="2.70.40.10">
    <property type="match status" value="1"/>
</dbReference>
<feature type="transmembrane region" description="Helical" evidence="1">
    <location>
        <begin position="6"/>
        <end position="23"/>
    </location>
</feature>
<dbReference type="InterPro" id="IPR036157">
    <property type="entry name" value="dUTPase-like_sf"/>
</dbReference>
<keyword evidence="1" id="KW-0472">Membrane</keyword>
<evidence type="ECO:0000256" key="1">
    <source>
        <dbReference type="SAM" id="Phobius"/>
    </source>
</evidence>
<sequence>MVDFDLGLGLVWVVVWWWWWLDFKDGDRCPRLGLDLGLVMGGFVVRRGGGKVVGGFSGQRQALRSGLAWKHSIDVGTGVTDADYRGLWV</sequence>
<name>A0AA39RPP5_ACESA</name>
<proteinExistence type="predicted"/>
<keyword evidence="1" id="KW-0812">Transmembrane</keyword>
<dbReference type="SUPFAM" id="SSF51283">
    <property type="entry name" value="dUTPase-like"/>
    <property type="match status" value="1"/>
</dbReference>
<dbReference type="AlphaFoldDB" id="A0AA39RPP5"/>